<sequence length="559" mass="63947">MSLSIWILLFIAANCDSSSIRIKQNVTKREVDSNFFPNWVPFKNKHGDELGEFIDVKKPKPKKRLALPVNFVLKAVASESDDYYDKSQGDGEDYYEKKEWSDLNRPAQSVDVKIHPSNISDIDGIVNIITKPSNSPILKALSGRLKTSKQKVKEKSKRQSIDKDLEVKKLEEVNENVESQSQNDVRNEEKNEDELKDEEFTNDNKKENIEESDDDTENEREENVEKHNSNKKDEISDKEKEYSDDEEDSTEKQKEEEAKAEEQRQYEEKKVKILSSVDELKERHAKEQQSISEKVKEEEMFKDELDRELKRSGNHKHEDYDKYTHTNSKWKKLTDDIDSSDEDEEPVFKNKYEFHPYKSTTTFTTTITTTLPPKKQTTQKHRKEKTVATGKLSVFRNPNLYTIHDEEYDTTTVKPTKPKIQKPRKFSSRYSAADKDNVRISLVPADDSEEGEPTLFYPKKRENMRKSKTATPIPDTTADSSQETSSLTETRISSVLSGINPSEPGPTGTGPSDTFISASNTAPSDDVAPDTTASDSSDSTHASSKKEEAKDGDYHREKG</sequence>
<feature type="chain" id="PRO_5035443462" description="Myb-like protein X" evidence="2">
    <location>
        <begin position="18"/>
        <end position="559"/>
    </location>
</feature>
<evidence type="ECO:0000256" key="1">
    <source>
        <dbReference type="SAM" id="MobiDB-lite"/>
    </source>
</evidence>
<evidence type="ECO:0000313" key="4">
    <source>
        <dbReference type="Proteomes" id="UP000838878"/>
    </source>
</evidence>
<gene>
    <name evidence="3" type="ORF">BINO364_LOCUS5310</name>
</gene>
<feature type="compositionally biased region" description="Polar residues" evidence="1">
    <location>
        <begin position="512"/>
        <end position="523"/>
    </location>
</feature>
<feature type="non-terminal residue" evidence="3">
    <location>
        <position position="559"/>
    </location>
</feature>
<evidence type="ECO:0000313" key="3">
    <source>
        <dbReference type="EMBL" id="CAH0718904.1"/>
    </source>
</evidence>
<organism evidence="3 4">
    <name type="scientific">Brenthis ino</name>
    <name type="common">lesser marbled fritillary</name>
    <dbReference type="NCBI Taxonomy" id="405034"/>
    <lineage>
        <taxon>Eukaryota</taxon>
        <taxon>Metazoa</taxon>
        <taxon>Ecdysozoa</taxon>
        <taxon>Arthropoda</taxon>
        <taxon>Hexapoda</taxon>
        <taxon>Insecta</taxon>
        <taxon>Pterygota</taxon>
        <taxon>Neoptera</taxon>
        <taxon>Endopterygota</taxon>
        <taxon>Lepidoptera</taxon>
        <taxon>Glossata</taxon>
        <taxon>Ditrysia</taxon>
        <taxon>Papilionoidea</taxon>
        <taxon>Nymphalidae</taxon>
        <taxon>Heliconiinae</taxon>
        <taxon>Argynnini</taxon>
        <taxon>Brenthis</taxon>
    </lineage>
</organism>
<feature type="region of interest" description="Disordered" evidence="1">
    <location>
        <begin position="365"/>
        <end position="386"/>
    </location>
</feature>
<feature type="compositionally biased region" description="Basic and acidic residues" evidence="1">
    <location>
        <begin position="250"/>
        <end position="271"/>
    </location>
</feature>
<evidence type="ECO:0008006" key="5">
    <source>
        <dbReference type="Google" id="ProtNLM"/>
    </source>
</evidence>
<feature type="region of interest" description="Disordered" evidence="1">
    <location>
        <begin position="172"/>
        <end position="300"/>
    </location>
</feature>
<dbReference type="AlphaFoldDB" id="A0A8J9Y684"/>
<feature type="compositionally biased region" description="Basic and acidic residues" evidence="1">
    <location>
        <begin position="278"/>
        <end position="300"/>
    </location>
</feature>
<dbReference type="Proteomes" id="UP000838878">
    <property type="component" value="Chromosome 13"/>
</dbReference>
<feature type="compositionally biased region" description="Low complexity" evidence="1">
    <location>
        <begin position="524"/>
        <end position="542"/>
    </location>
</feature>
<feature type="signal peptide" evidence="2">
    <location>
        <begin position="1"/>
        <end position="17"/>
    </location>
</feature>
<accession>A0A8J9Y684</accession>
<feature type="compositionally biased region" description="Polar residues" evidence="1">
    <location>
        <begin position="477"/>
        <end position="500"/>
    </location>
</feature>
<feature type="compositionally biased region" description="Basic and acidic residues" evidence="1">
    <location>
        <begin position="544"/>
        <end position="559"/>
    </location>
</feature>
<keyword evidence="2" id="KW-0732">Signal</keyword>
<feature type="compositionally biased region" description="Basic and acidic residues" evidence="1">
    <location>
        <begin position="198"/>
        <end position="209"/>
    </location>
</feature>
<feature type="compositionally biased region" description="Basic and acidic residues" evidence="1">
    <location>
        <begin position="221"/>
        <end position="241"/>
    </location>
</feature>
<keyword evidence="4" id="KW-1185">Reference proteome</keyword>
<name>A0A8J9Y684_9NEOP</name>
<feature type="compositionally biased region" description="Low complexity" evidence="1">
    <location>
        <begin position="365"/>
        <end position="376"/>
    </location>
</feature>
<protein>
    <recommendedName>
        <fullName evidence="5">Myb-like protein X</fullName>
    </recommendedName>
</protein>
<feature type="compositionally biased region" description="Basic residues" evidence="1">
    <location>
        <begin position="416"/>
        <end position="427"/>
    </location>
</feature>
<proteinExistence type="predicted"/>
<dbReference type="OrthoDB" id="7700767at2759"/>
<reference evidence="3" key="1">
    <citation type="submission" date="2021-12" db="EMBL/GenBank/DDBJ databases">
        <authorList>
            <person name="Martin H S."/>
        </authorList>
    </citation>
    <scope>NUCLEOTIDE SEQUENCE</scope>
</reference>
<dbReference type="EMBL" id="OV170233">
    <property type="protein sequence ID" value="CAH0718904.1"/>
    <property type="molecule type" value="Genomic_DNA"/>
</dbReference>
<feature type="compositionally biased region" description="Acidic residues" evidence="1">
    <location>
        <begin position="210"/>
        <end position="220"/>
    </location>
</feature>
<feature type="region of interest" description="Disordered" evidence="1">
    <location>
        <begin position="410"/>
        <end position="559"/>
    </location>
</feature>
<evidence type="ECO:0000256" key="2">
    <source>
        <dbReference type="SAM" id="SignalP"/>
    </source>
</evidence>